<dbReference type="Gene3D" id="3.10.450.590">
    <property type="match status" value="1"/>
</dbReference>
<sequence>MQVKKWLGTALALVLALGCLSGCGGKLPEGFSRDEVIAQAKAASQLLEEEDYQGLVACWRPDLRDGQLEEKLHQAWEGLGGPELGERSEYTAEEAVGREDEGGEPYVVVLLIAKYERGKVQYTISLDKEGRLVGFYLK</sequence>
<feature type="domain" description="DUF3887" evidence="1">
    <location>
        <begin position="44"/>
        <end position="135"/>
    </location>
</feature>
<dbReference type="EMBL" id="WWVX01000002">
    <property type="protein sequence ID" value="MZL69200.1"/>
    <property type="molecule type" value="Genomic_DNA"/>
</dbReference>
<dbReference type="PROSITE" id="PS51257">
    <property type="entry name" value="PROKAR_LIPOPROTEIN"/>
    <property type="match status" value="1"/>
</dbReference>
<dbReference type="Proteomes" id="UP000184089">
    <property type="component" value="Unassembled WGS sequence"/>
</dbReference>
<keyword evidence="5" id="KW-1185">Reference proteome</keyword>
<dbReference type="EMBL" id="FQVY01000002">
    <property type="protein sequence ID" value="SHG14688.1"/>
    <property type="molecule type" value="Genomic_DNA"/>
</dbReference>
<reference evidence="4" key="1">
    <citation type="submission" date="2016-11" db="EMBL/GenBank/DDBJ databases">
        <authorList>
            <person name="Jaros S."/>
            <person name="Januszkiewicz K."/>
            <person name="Wedrychowicz H."/>
        </authorList>
    </citation>
    <scope>NUCLEOTIDE SEQUENCE [LARGE SCALE GENOMIC DNA]</scope>
    <source>
        <strain evidence="4">DSM 4029</strain>
    </source>
</reference>
<accession>A0AAQ1MDK9</accession>
<evidence type="ECO:0000313" key="2">
    <source>
        <dbReference type="EMBL" id="MZL69200.1"/>
    </source>
</evidence>
<evidence type="ECO:0000313" key="5">
    <source>
        <dbReference type="Proteomes" id="UP000474718"/>
    </source>
</evidence>
<proteinExistence type="predicted"/>
<protein>
    <submittedName>
        <fullName evidence="2">DUF3887 domain-containing protein</fullName>
    </submittedName>
</protein>
<dbReference type="Pfam" id="PF13026">
    <property type="entry name" value="DUF3887"/>
    <property type="match status" value="1"/>
</dbReference>
<dbReference type="InterPro" id="IPR024981">
    <property type="entry name" value="DUF3887"/>
</dbReference>
<evidence type="ECO:0000313" key="4">
    <source>
        <dbReference type="Proteomes" id="UP000184089"/>
    </source>
</evidence>
<dbReference type="RefSeq" id="WP_021660345.1">
    <property type="nucleotide sequence ID" value="NZ_FQVY01000002.1"/>
</dbReference>
<reference evidence="3" key="2">
    <citation type="submission" date="2016-11" db="EMBL/GenBank/DDBJ databases">
        <authorList>
            <person name="Varghese N."/>
            <person name="Submissions S."/>
        </authorList>
    </citation>
    <scope>NUCLEOTIDE SEQUENCE</scope>
    <source>
        <strain evidence="3">DSM 4029</strain>
    </source>
</reference>
<dbReference type="Proteomes" id="UP000474718">
    <property type="component" value="Unassembled WGS sequence"/>
</dbReference>
<reference evidence="2 5" key="3">
    <citation type="journal article" date="2019" name="Nat. Med.">
        <title>A library of human gut bacterial isolates paired with longitudinal multiomics data enables mechanistic microbiome research.</title>
        <authorList>
            <person name="Poyet M."/>
            <person name="Groussin M."/>
            <person name="Gibbons S.M."/>
            <person name="Avila-Pacheco J."/>
            <person name="Jiang X."/>
            <person name="Kearney S.M."/>
            <person name="Perrotta A.R."/>
            <person name="Berdy B."/>
            <person name="Zhao S."/>
            <person name="Lieberman T.D."/>
            <person name="Swanson P.K."/>
            <person name="Smith M."/>
            <person name="Roesemann S."/>
            <person name="Alexander J.E."/>
            <person name="Rich S.A."/>
            <person name="Livny J."/>
            <person name="Vlamakis H."/>
            <person name="Clish C."/>
            <person name="Bullock K."/>
            <person name="Deik A."/>
            <person name="Scott J."/>
            <person name="Pierce K.A."/>
            <person name="Xavier R.J."/>
            <person name="Alm E.J."/>
        </authorList>
    </citation>
    <scope>NUCLEOTIDE SEQUENCE [LARGE SCALE GENOMIC DNA]</scope>
    <source>
        <strain evidence="2 5">BIOML-A2</strain>
    </source>
</reference>
<comment type="caution">
    <text evidence="3">The sequence shown here is derived from an EMBL/GenBank/DDBJ whole genome shotgun (WGS) entry which is preliminary data.</text>
</comment>
<gene>
    <name evidence="2" type="ORF">GT747_05380</name>
    <name evidence="3" type="ORF">SAMN05444424_1647</name>
</gene>
<organism evidence="3 4">
    <name type="scientific">Bittarella massiliensis</name>
    <name type="common">ex Durand et al. 2017</name>
    <dbReference type="NCBI Taxonomy" id="1720313"/>
    <lineage>
        <taxon>Bacteria</taxon>
        <taxon>Bacillati</taxon>
        <taxon>Bacillota</taxon>
        <taxon>Clostridia</taxon>
        <taxon>Eubacteriales</taxon>
        <taxon>Oscillospiraceae</taxon>
        <taxon>Bittarella (ex Durand et al. 2017)</taxon>
    </lineage>
</organism>
<evidence type="ECO:0000259" key="1">
    <source>
        <dbReference type="Pfam" id="PF13026"/>
    </source>
</evidence>
<name>A0AAQ1MDK9_9FIRM</name>
<dbReference type="AlphaFoldDB" id="A0AAQ1MDK9"/>
<evidence type="ECO:0000313" key="3">
    <source>
        <dbReference type="EMBL" id="SHG14688.1"/>
    </source>
</evidence>